<organism evidence="2 3">
    <name type="scientific">Lactuca saligna</name>
    <name type="common">Willowleaf lettuce</name>
    <dbReference type="NCBI Taxonomy" id="75948"/>
    <lineage>
        <taxon>Eukaryota</taxon>
        <taxon>Viridiplantae</taxon>
        <taxon>Streptophyta</taxon>
        <taxon>Embryophyta</taxon>
        <taxon>Tracheophyta</taxon>
        <taxon>Spermatophyta</taxon>
        <taxon>Magnoliopsida</taxon>
        <taxon>eudicotyledons</taxon>
        <taxon>Gunneridae</taxon>
        <taxon>Pentapetalae</taxon>
        <taxon>asterids</taxon>
        <taxon>campanulids</taxon>
        <taxon>Asterales</taxon>
        <taxon>Asteraceae</taxon>
        <taxon>Cichorioideae</taxon>
        <taxon>Cichorieae</taxon>
        <taxon>Lactucinae</taxon>
        <taxon>Lactuca</taxon>
    </lineage>
</organism>
<dbReference type="Proteomes" id="UP001177003">
    <property type="component" value="Chromosome 2"/>
</dbReference>
<feature type="region of interest" description="Disordered" evidence="1">
    <location>
        <begin position="284"/>
        <end position="323"/>
    </location>
</feature>
<dbReference type="EMBL" id="OX465078">
    <property type="protein sequence ID" value="CAI9271397.1"/>
    <property type="molecule type" value="Genomic_DNA"/>
</dbReference>
<name>A0AA35YD92_LACSI</name>
<feature type="compositionally biased region" description="Basic residues" evidence="1">
    <location>
        <begin position="76"/>
        <end position="92"/>
    </location>
</feature>
<feature type="compositionally biased region" description="Acidic residues" evidence="1">
    <location>
        <begin position="287"/>
        <end position="303"/>
    </location>
</feature>
<protein>
    <submittedName>
        <fullName evidence="2">Uncharacterized protein</fullName>
    </submittedName>
</protein>
<evidence type="ECO:0000256" key="1">
    <source>
        <dbReference type="SAM" id="MobiDB-lite"/>
    </source>
</evidence>
<accession>A0AA35YD92</accession>
<reference evidence="2" key="1">
    <citation type="submission" date="2023-04" db="EMBL/GenBank/DDBJ databases">
        <authorList>
            <person name="Vijverberg K."/>
            <person name="Xiong W."/>
            <person name="Schranz E."/>
        </authorList>
    </citation>
    <scope>NUCLEOTIDE SEQUENCE</scope>
</reference>
<keyword evidence="3" id="KW-1185">Reference proteome</keyword>
<dbReference type="AlphaFoldDB" id="A0AA35YD92"/>
<feature type="compositionally biased region" description="Pro residues" evidence="1">
    <location>
        <begin position="94"/>
        <end position="114"/>
    </location>
</feature>
<evidence type="ECO:0000313" key="2">
    <source>
        <dbReference type="EMBL" id="CAI9271397.1"/>
    </source>
</evidence>
<sequence>MLSIFHPETNMGRVGFWHKINTGRVHKKSNMTHTESNTGRVEFCLMLIMGRVRASVSLKNPNTGRVKLACGNTGKPSKRLRRTKSSARRTRPRSPSPPPKTPSPPSRSPSPLPNPDHGGVVCLGQSKRANLSHSFNGLHPYISSAAEASSLIHPMMKVAHRIIASLVDPREEQRTISPLELKILYAMAHPEDNLVPHYGQFMCHKIIQLSTSRAGKICCGVIVRMLYKSAQVRAPYPVPTIHCQTMGQNHDPKLLITPDFRNPIHMTDWQIIPYIFPHLYSTKVDEQSEENEEDGDDDDEEEEEPHHACPTSGASSSHYVAPPSYHQQYMDEFQSIYTRLDTY</sequence>
<feature type="region of interest" description="Disordered" evidence="1">
    <location>
        <begin position="62"/>
        <end position="122"/>
    </location>
</feature>
<gene>
    <name evidence="2" type="ORF">LSALG_LOCUS11667</name>
</gene>
<proteinExistence type="predicted"/>
<evidence type="ECO:0000313" key="3">
    <source>
        <dbReference type="Proteomes" id="UP001177003"/>
    </source>
</evidence>